<keyword evidence="2" id="KW-1185">Reference proteome</keyword>
<name>A0A7H0GSY4_9BACT</name>
<dbReference type="AlphaFoldDB" id="A0A7H0GSY4"/>
<reference evidence="1 2" key="1">
    <citation type="submission" date="2020-08" db="EMBL/GenBank/DDBJ databases">
        <title>Genome sequence of Hymenobacter qilianensis JCM 19763T.</title>
        <authorList>
            <person name="Hyun D.-W."/>
            <person name="Bae J.-W."/>
        </authorList>
    </citation>
    <scope>NUCLEOTIDE SEQUENCE [LARGE SCALE GENOMIC DNA]</scope>
    <source>
        <strain evidence="1 2">JCM 19763</strain>
    </source>
</reference>
<gene>
    <name evidence="1" type="ORF">H9L05_15375</name>
</gene>
<dbReference type="Proteomes" id="UP000516093">
    <property type="component" value="Chromosome"/>
</dbReference>
<proteinExistence type="predicted"/>
<accession>A0A7H0GSY4</accession>
<dbReference type="KEGG" id="hqi:H9L05_15375"/>
<sequence length="61" mass="6809">MAHEKIPSASAVCFLRLDPHDDVLLSAPNAEEDPNADAAYKRAHRTEMYRKAQSSEPSIQQ</sequence>
<organism evidence="1 2">
    <name type="scientific">Hymenobacter qilianensis</name>
    <dbReference type="NCBI Taxonomy" id="1385715"/>
    <lineage>
        <taxon>Bacteria</taxon>
        <taxon>Pseudomonadati</taxon>
        <taxon>Bacteroidota</taxon>
        <taxon>Cytophagia</taxon>
        <taxon>Cytophagales</taxon>
        <taxon>Hymenobacteraceae</taxon>
        <taxon>Hymenobacter</taxon>
    </lineage>
</organism>
<dbReference type="EMBL" id="CP060784">
    <property type="protein sequence ID" value="QNP51400.1"/>
    <property type="molecule type" value="Genomic_DNA"/>
</dbReference>
<dbReference type="RefSeq" id="WP_187731684.1">
    <property type="nucleotide sequence ID" value="NZ_CP060784.1"/>
</dbReference>
<evidence type="ECO:0000313" key="2">
    <source>
        <dbReference type="Proteomes" id="UP000516093"/>
    </source>
</evidence>
<evidence type="ECO:0000313" key="1">
    <source>
        <dbReference type="EMBL" id="QNP51400.1"/>
    </source>
</evidence>
<protein>
    <submittedName>
        <fullName evidence="1">Uncharacterized protein</fullName>
    </submittedName>
</protein>